<dbReference type="OrthoDB" id="5305306at2759"/>
<accession>A0A8E2FAX4</accession>
<proteinExistence type="predicted"/>
<evidence type="ECO:0000313" key="2">
    <source>
        <dbReference type="Proteomes" id="UP000250140"/>
    </source>
</evidence>
<dbReference type="Proteomes" id="UP000250140">
    <property type="component" value="Unassembled WGS sequence"/>
</dbReference>
<dbReference type="EMBL" id="KV748711">
    <property type="protein sequence ID" value="OCL13500.1"/>
    <property type="molecule type" value="Genomic_DNA"/>
</dbReference>
<gene>
    <name evidence="1" type="ORF">AOQ84DRAFT_414748</name>
</gene>
<name>A0A8E2FAX4_9PEZI</name>
<protein>
    <submittedName>
        <fullName evidence="1">Uncharacterized protein</fullName>
    </submittedName>
</protein>
<keyword evidence="2" id="KW-1185">Reference proteome</keyword>
<sequence>MSHTYSLSWASPETKESEKFQVCINAMRRMFPRSEVAQMDMPAWLEHRQVIVQARGRQLGRIVAIKEDQRKRGSPAIITPLKGKSFEDNRSTVLCQKTIWCSKWDLKADKAPWPSLTELKWEGDDRAKTSVGRFLPLPREPGNATVAWHHLRMIEAFELDDVRKIPTLEDILLPVDEIDDEIVPHLLNIEILDALDSHDIF</sequence>
<reference evidence="1 2" key="1">
    <citation type="journal article" date="2016" name="Nat. Commun.">
        <title>Ectomycorrhizal ecology is imprinted in the genome of the dominant symbiotic fungus Cenococcum geophilum.</title>
        <authorList>
            <consortium name="DOE Joint Genome Institute"/>
            <person name="Peter M."/>
            <person name="Kohler A."/>
            <person name="Ohm R.A."/>
            <person name="Kuo A."/>
            <person name="Krutzmann J."/>
            <person name="Morin E."/>
            <person name="Arend M."/>
            <person name="Barry K.W."/>
            <person name="Binder M."/>
            <person name="Choi C."/>
            <person name="Clum A."/>
            <person name="Copeland A."/>
            <person name="Grisel N."/>
            <person name="Haridas S."/>
            <person name="Kipfer T."/>
            <person name="LaButti K."/>
            <person name="Lindquist E."/>
            <person name="Lipzen A."/>
            <person name="Maire R."/>
            <person name="Meier B."/>
            <person name="Mihaltcheva S."/>
            <person name="Molinier V."/>
            <person name="Murat C."/>
            <person name="Poggeler S."/>
            <person name="Quandt C.A."/>
            <person name="Sperisen C."/>
            <person name="Tritt A."/>
            <person name="Tisserant E."/>
            <person name="Crous P.W."/>
            <person name="Henrissat B."/>
            <person name="Nehls U."/>
            <person name="Egli S."/>
            <person name="Spatafora J.W."/>
            <person name="Grigoriev I.V."/>
            <person name="Martin F.M."/>
        </authorList>
    </citation>
    <scope>NUCLEOTIDE SEQUENCE [LARGE SCALE GENOMIC DNA]</scope>
    <source>
        <strain evidence="1 2">CBS 207.34</strain>
    </source>
</reference>
<organism evidence="1 2">
    <name type="scientific">Glonium stellatum</name>
    <dbReference type="NCBI Taxonomy" id="574774"/>
    <lineage>
        <taxon>Eukaryota</taxon>
        <taxon>Fungi</taxon>
        <taxon>Dikarya</taxon>
        <taxon>Ascomycota</taxon>
        <taxon>Pezizomycotina</taxon>
        <taxon>Dothideomycetes</taxon>
        <taxon>Pleosporomycetidae</taxon>
        <taxon>Gloniales</taxon>
        <taxon>Gloniaceae</taxon>
        <taxon>Glonium</taxon>
    </lineage>
</organism>
<dbReference type="AlphaFoldDB" id="A0A8E2FAX4"/>
<evidence type="ECO:0000313" key="1">
    <source>
        <dbReference type="EMBL" id="OCL13500.1"/>
    </source>
</evidence>